<evidence type="ECO:0000313" key="2">
    <source>
        <dbReference type="EMBL" id="TWR25741.1"/>
    </source>
</evidence>
<reference evidence="2 3" key="1">
    <citation type="submission" date="2019-07" db="EMBL/GenBank/DDBJ databases">
        <authorList>
            <person name="Kim J."/>
        </authorList>
    </citation>
    <scope>NUCLEOTIDE SEQUENCE [LARGE SCALE GENOMIC DNA]</scope>
    <source>
        <strain evidence="3">dk17</strain>
    </source>
</reference>
<dbReference type="PROSITE" id="PS51257">
    <property type="entry name" value="PROKAR_LIPOPROTEIN"/>
    <property type="match status" value="1"/>
</dbReference>
<organism evidence="2 3">
    <name type="scientific">Mucilaginibacter pallidiroseus</name>
    <dbReference type="NCBI Taxonomy" id="2599295"/>
    <lineage>
        <taxon>Bacteria</taxon>
        <taxon>Pseudomonadati</taxon>
        <taxon>Bacteroidota</taxon>
        <taxon>Sphingobacteriia</taxon>
        <taxon>Sphingobacteriales</taxon>
        <taxon>Sphingobacteriaceae</taxon>
        <taxon>Mucilaginibacter</taxon>
    </lineage>
</organism>
<dbReference type="AlphaFoldDB" id="A0A563U312"/>
<keyword evidence="3" id="KW-1185">Reference proteome</keyword>
<feature type="signal peptide" evidence="1">
    <location>
        <begin position="1"/>
        <end position="22"/>
    </location>
</feature>
<dbReference type="RefSeq" id="WP_146382898.1">
    <property type="nucleotide sequence ID" value="NZ_VOEJ01000008.1"/>
</dbReference>
<dbReference type="OrthoDB" id="798071at2"/>
<comment type="caution">
    <text evidence="2">The sequence shown here is derived from an EMBL/GenBank/DDBJ whole genome shotgun (WGS) entry which is preliminary data.</text>
</comment>
<gene>
    <name evidence="2" type="ORF">FPZ43_15760</name>
</gene>
<protein>
    <submittedName>
        <fullName evidence="2">Uncharacterized protein</fullName>
    </submittedName>
</protein>
<sequence length="199" mass="21247">MNKGFANFVVCLLLALMGFVSACQKDDSSNTQAVDQKLQAAKADSALAVESPGNYLASTGSLKLKLGDSVYIFNASQDSVAFVSMNVGNNDYFGITAINKAHNLSFGISAKGAAATGVTRDVEGSQLLLNHDALHSEQYSLTQYTKPGDAGKIQLTAYSADTILARGTFFVFMAKDDKKDTPIQRVEGSFELLVKKLSK</sequence>
<proteinExistence type="predicted"/>
<evidence type="ECO:0000256" key="1">
    <source>
        <dbReference type="SAM" id="SignalP"/>
    </source>
</evidence>
<keyword evidence="1" id="KW-0732">Signal</keyword>
<evidence type="ECO:0000313" key="3">
    <source>
        <dbReference type="Proteomes" id="UP000320042"/>
    </source>
</evidence>
<accession>A0A563U312</accession>
<name>A0A563U312_9SPHI</name>
<dbReference type="Proteomes" id="UP000320042">
    <property type="component" value="Unassembled WGS sequence"/>
</dbReference>
<feature type="chain" id="PRO_5022128611" evidence="1">
    <location>
        <begin position="23"/>
        <end position="199"/>
    </location>
</feature>
<dbReference type="EMBL" id="VOEJ01000008">
    <property type="protein sequence ID" value="TWR25741.1"/>
    <property type="molecule type" value="Genomic_DNA"/>
</dbReference>